<dbReference type="SUPFAM" id="SSF55945">
    <property type="entry name" value="TATA-box binding protein-like"/>
    <property type="match status" value="1"/>
</dbReference>
<keyword evidence="3" id="KW-0808">Transferase</keyword>
<dbReference type="Proteomes" id="UP000321726">
    <property type="component" value="Unassembled WGS sequence"/>
</dbReference>
<proteinExistence type="predicted"/>
<evidence type="ECO:0000256" key="5">
    <source>
        <dbReference type="ARBA" id="ARBA00022763"/>
    </source>
</evidence>
<dbReference type="SUPFAM" id="SSF57884">
    <property type="entry name" value="Ada DNA repair protein, N-terminal domain (N-Ada 10)"/>
    <property type="match status" value="1"/>
</dbReference>
<dbReference type="SMART" id="SM01009">
    <property type="entry name" value="AlkA_N"/>
    <property type="match status" value="1"/>
</dbReference>
<reference evidence="14 17" key="2">
    <citation type="submission" date="2019-07" db="EMBL/GenBank/DDBJ databases">
        <title>Whole genome shotgun sequence of Halomonas cupida NBRC 102219.</title>
        <authorList>
            <person name="Hosoyama A."/>
            <person name="Uohara A."/>
            <person name="Ohji S."/>
            <person name="Ichikawa N."/>
        </authorList>
    </citation>
    <scope>NUCLEOTIDE SEQUENCE [LARGE SCALE GENOMIC DNA]</scope>
    <source>
        <strain evidence="14 17">NBRC 102219</strain>
    </source>
</reference>
<keyword evidence="10" id="KW-0804">Transcription</keyword>
<dbReference type="GO" id="GO:0032259">
    <property type="term" value="P:methylation"/>
    <property type="evidence" value="ECO:0007669"/>
    <property type="project" value="UniProtKB-KW"/>
</dbReference>
<evidence type="ECO:0000256" key="6">
    <source>
        <dbReference type="ARBA" id="ARBA00022833"/>
    </source>
</evidence>
<dbReference type="GO" id="GO:0008168">
    <property type="term" value="F:methyltransferase activity"/>
    <property type="evidence" value="ECO:0007669"/>
    <property type="project" value="UniProtKB-KW"/>
</dbReference>
<reference evidence="15 16" key="1">
    <citation type="submission" date="2016-11" db="EMBL/GenBank/DDBJ databases">
        <authorList>
            <person name="Jaros S."/>
            <person name="Januszkiewicz K."/>
            <person name="Wedrychowicz H."/>
        </authorList>
    </citation>
    <scope>NUCLEOTIDE SEQUENCE [LARGE SCALE GENOMIC DNA]</scope>
    <source>
        <strain evidence="15 16">DSM 4740</strain>
    </source>
</reference>
<dbReference type="GO" id="GO:0008270">
    <property type="term" value="F:zinc ion binding"/>
    <property type="evidence" value="ECO:0007669"/>
    <property type="project" value="InterPro"/>
</dbReference>
<dbReference type="InterPro" id="IPR018060">
    <property type="entry name" value="HTH_AraC"/>
</dbReference>
<keyword evidence="4" id="KW-0479">Metal-binding</keyword>
<dbReference type="Gene3D" id="1.10.10.60">
    <property type="entry name" value="Homeodomain-like"/>
    <property type="match status" value="1"/>
</dbReference>
<dbReference type="AlphaFoldDB" id="A0A1M7FBW4"/>
<evidence type="ECO:0000256" key="11">
    <source>
        <dbReference type="ARBA" id="ARBA00023204"/>
    </source>
</evidence>
<evidence type="ECO:0000256" key="4">
    <source>
        <dbReference type="ARBA" id="ARBA00022723"/>
    </source>
</evidence>
<dbReference type="GO" id="GO:0032993">
    <property type="term" value="C:protein-DNA complex"/>
    <property type="evidence" value="ECO:0007669"/>
    <property type="project" value="TreeGrafter"/>
</dbReference>
<dbReference type="PROSITE" id="PS01124">
    <property type="entry name" value="HTH_ARAC_FAMILY_2"/>
    <property type="match status" value="1"/>
</dbReference>
<dbReference type="PANTHER" id="PTHR43003:SF13">
    <property type="entry name" value="DNA-3-METHYLADENINE GLYCOSYLASE 2"/>
    <property type="match status" value="1"/>
</dbReference>
<evidence type="ECO:0000256" key="3">
    <source>
        <dbReference type="ARBA" id="ARBA00022679"/>
    </source>
</evidence>
<dbReference type="GO" id="GO:0006285">
    <property type="term" value="P:base-excision repair, AP site formation"/>
    <property type="evidence" value="ECO:0007669"/>
    <property type="project" value="TreeGrafter"/>
</dbReference>
<dbReference type="InterPro" id="IPR035451">
    <property type="entry name" value="Ada-like_dom_sf"/>
</dbReference>
<dbReference type="PANTHER" id="PTHR43003">
    <property type="entry name" value="DNA-3-METHYLADENINE GLYCOSYLASE"/>
    <property type="match status" value="1"/>
</dbReference>
<keyword evidence="17" id="KW-1185">Reference proteome</keyword>
<dbReference type="RefSeq" id="WP_234986867.1">
    <property type="nucleotide sequence ID" value="NZ_BJXU01000042.1"/>
</dbReference>
<keyword evidence="7" id="KW-0805">Transcription regulation</keyword>
<dbReference type="Pfam" id="PF02805">
    <property type="entry name" value="Ada_Zn_binding"/>
    <property type="match status" value="1"/>
</dbReference>
<gene>
    <name evidence="14" type="ORF">HCU01_14270</name>
    <name evidence="15" type="ORF">SAMN05660971_02009</name>
</gene>
<protein>
    <submittedName>
        <fullName evidence="14">3-methyladenine DNA glycosylase</fullName>
    </submittedName>
    <submittedName>
        <fullName evidence="15">DNA-3-methyladenine glycosylase II</fullName>
    </submittedName>
</protein>
<keyword evidence="8" id="KW-0238">DNA-binding</keyword>
<dbReference type="GO" id="GO:0032131">
    <property type="term" value="F:alkylated DNA binding"/>
    <property type="evidence" value="ECO:0007669"/>
    <property type="project" value="TreeGrafter"/>
</dbReference>
<dbReference type="Gene3D" id="3.40.10.10">
    <property type="entry name" value="DNA Methylphosphotriester Repair Domain"/>
    <property type="match status" value="1"/>
</dbReference>
<keyword evidence="5" id="KW-0227">DNA damage</keyword>
<feature type="domain" description="HTH araC/xylS-type" evidence="13">
    <location>
        <begin position="111"/>
        <end position="209"/>
    </location>
</feature>
<keyword evidence="11" id="KW-0234">DNA repair</keyword>
<dbReference type="GO" id="GO:0043565">
    <property type="term" value="F:sequence-specific DNA binding"/>
    <property type="evidence" value="ECO:0007669"/>
    <property type="project" value="InterPro"/>
</dbReference>
<dbReference type="FunFam" id="3.40.10.10:FF:000001">
    <property type="entry name" value="DNA-3-methyladenine glycosylase 2"/>
    <property type="match status" value="1"/>
</dbReference>
<organism evidence="15 16">
    <name type="scientific">Halomonas cupida</name>
    <dbReference type="NCBI Taxonomy" id="44933"/>
    <lineage>
        <taxon>Bacteria</taxon>
        <taxon>Pseudomonadati</taxon>
        <taxon>Pseudomonadota</taxon>
        <taxon>Gammaproteobacteria</taxon>
        <taxon>Oceanospirillales</taxon>
        <taxon>Halomonadaceae</taxon>
        <taxon>Halomonas</taxon>
    </lineage>
</organism>
<dbReference type="GO" id="GO:0005737">
    <property type="term" value="C:cytoplasm"/>
    <property type="evidence" value="ECO:0007669"/>
    <property type="project" value="TreeGrafter"/>
</dbReference>
<evidence type="ECO:0000256" key="8">
    <source>
        <dbReference type="ARBA" id="ARBA00023125"/>
    </source>
</evidence>
<comment type="cofactor">
    <cofactor evidence="1">
        <name>Zn(2+)</name>
        <dbReference type="ChEBI" id="CHEBI:29105"/>
    </cofactor>
</comment>
<dbReference type="SUPFAM" id="SSF48150">
    <property type="entry name" value="DNA-glycosylase"/>
    <property type="match status" value="1"/>
</dbReference>
<dbReference type="GO" id="GO:0043916">
    <property type="term" value="F:DNA-7-methylguanine glycosylase activity"/>
    <property type="evidence" value="ECO:0007669"/>
    <property type="project" value="TreeGrafter"/>
</dbReference>
<evidence type="ECO:0000313" key="16">
    <source>
        <dbReference type="Proteomes" id="UP000184123"/>
    </source>
</evidence>
<dbReference type="InterPro" id="IPR011257">
    <property type="entry name" value="DNA_glycosylase"/>
</dbReference>
<evidence type="ECO:0000256" key="10">
    <source>
        <dbReference type="ARBA" id="ARBA00023163"/>
    </source>
</evidence>
<dbReference type="Pfam" id="PF12833">
    <property type="entry name" value="HTH_18"/>
    <property type="match status" value="1"/>
</dbReference>
<dbReference type="InterPro" id="IPR051912">
    <property type="entry name" value="Alkylbase_DNA_Glycosylase/TA"/>
</dbReference>
<dbReference type="InterPro" id="IPR009057">
    <property type="entry name" value="Homeodomain-like_sf"/>
</dbReference>
<dbReference type="STRING" id="44933.SAMN05660971_02009"/>
<evidence type="ECO:0000313" key="14">
    <source>
        <dbReference type="EMBL" id="GEN23478.1"/>
    </source>
</evidence>
<keyword evidence="6" id="KW-0862">Zinc</keyword>
<evidence type="ECO:0000313" key="17">
    <source>
        <dbReference type="Proteomes" id="UP000321726"/>
    </source>
</evidence>
<evidence type="ECO:0000256" key="2">
    <source>
        <dbReference type="ARBA" id="ARBA00022603"/>
    </source>
</evidence>
<evidence type="ECO:0000259" key="13">
    <source>
        <dbReference type="PROSITE" id="PS01124"/>
    </source>
</evidence>
<dbReference type="Gene3D" id="3.30.310.20">
    <property type="entry name" value="DNA-3-methyladenine glycosylase AlkA, N-terminal domain"/>
    <property type="match status" value="1"/>
</dbReference>
<dbReference type="InterPro" id="IPR010316">
    <property type="entry name" value="AlkA_N"/>
</dbReference>
<dbReference type="SUPFAM" id="SSF46689">
    <property type="entry name" value="Homeodomain-like"/>
    <property type="match status" value="2"/>
</dbReference>
<dbReference type="GO" id="GO:0008725">
    <property type="term" value="F:DNA-3-methyladenine glycosylase activity"/>
    <property type="evidence" value="ECO:0007669"/>
    <property type="project" value="TreeGrafter"/>
</dbReference>
<keyword evidence="9" id="KW-0010">Activator</keyword>
<evidence type="ECO:0000256" key="12">
    <source>
        <dbReference type="SAM" id="MobiDB-lite"/>
    </source>
</evidence>
<dbReference type="EMBL" id="FRCA01000004">
    <property type="protein sequence ID" value="SHM01157.1"/>
    <property type="molecule type" value="Genomic_DNA"/>
</dbReference>
<sequence>MPMNTRALPPEHDTQSIDARGSGASHLDPEHCRVARLARDPRFDGRFFVAVVSTGIYCRPICPAPTPHERNVRYFASALEAATAGFRPCLRCRPDSAPDSPAWRGTDTTLRRALRLIDEGALSTGNMTQLADRLGIGERHLRGLFQRRFGVSPKAYALHRQCLFAKQLLHQTRLPITQIAFASGFGSVRRFNDTFRQRIGLAPRDIRRQQVEPRAPHAMLQLNLSYRPPYAWQVYRDFMSRRYLQGLEWVEENAFGRHFRWGDARGHFTAHHQPQRNAFRVELALDDLRHLAPVVANIRRVLDLDADCDVIEQHLAASQPELPLMTGLRLPGTWSPFEAMIRAVLGQQVSLIAARRLTQTLIDHLGEPAADGGRYFPDAAAIAAHPLEFLRMPGRRRQTLIDVARATLEGNTHFQGVSGIGPWTRDYARLRGDSDPDVWLSGDAGLRRALVKWPQVNAEQAAPWRSYLLMQLWSLDHEAQ</sequence>
<dbReference type="GO" id="GO:0006307">
    <property type="term" value="P:DNA alkylation repair"/>
    <property type="evidence" value="ECO:0007669"/>
    <property type="project" value="TreeGrafter"/>
</dbReference>
<evidence type="ECO:0000256" key="7">
    <source>
        <dbReference type="ARBA" id="ARBA00023015"/>
    </source>
</evidence>
<dbReference type="Proteomes" id="UP000184123">
    <property type="component" value="Unassembled WGS sequence"/>
</dbReference>
<dbReference type="Gene3D" id="1.10.340.30">
    <property type="entry name" value="Hypothetical protein, domain 2"/>
    <property type="match status" value="1"/>
</dbReference>
<evidence type="ECO:0000256" key="1">
    <source>
        <dbReference type="ARBA" id="ARBA00001947"/>
    </source>
</evidence>
<dbReference type="InterPro" id="IPR037046">
    <property type="entry name" value="AlkA_N_sf"/>
</dbReference>
<dbReference type="GO" id="GO:0003700">
    <property type="term" value="F:DNA-binding transcription factor activity"/>
    <property type="evidence" value="ECO:0007669"/>
    <property type="project" value="InterPro"/>
</dbReference>
<dbReference type="InterPro" id="IPR004026">
    <property type="entry name" value="Ada_DNA_repair_Zn-bd"/>
</dbReference>
<keyword evidence="2" id="KW-0489">Methyltransferase</keyword>
<dbReference type="SMART" id="SM00342">
    <property type="entry name" value="HTH_ARAC"/>
    <property type="match status" value="1"/>
</dbReference>
<evidence type="ECO:0000256" key="9">
    <source>
        <dbReference type="ARBA" id="ARBA00023159"/>
    </source>
</evidence>
<dbReference type="EMBL" id="BJXU01000042">
    <property type="protein sequence ID" value="GEN23478.1"/>
    <property type="molecule type" value="Genomic_DNA"/>
</dbReference>
<dbReference type="Pfam" id="PF06029">
    <property type="entry name" value="AlkA_N"/>
    <property type="match status" value="1"/>
</dbReference>
<evidence type="ECO:0000313" key="15">
    <source>
        <dbReference type="EMBL" id="SHM01157.1"/>
    </source>
</evidence>
<name>A0A1M7FBW4_9GAMM</name>
<feature type="region of interest" description="Disordered" evidence="12">
    <location>
        <begin position="1"/>
        <end position="27"/>
    </location>
</feature>
<accession>A0A1M7FBW4</accession>